<keyword evidence="3" id="KW-0645">Protease</keyword>
<keyword evidence="9" id="KW-1185">Reference proteome</keyword>
<sequence>MQSPKSTKSKFTKEELLHSLDLTLGESSRRPAGSGVPIGAPQPGLLRKAQPHVDNRKGLALKDNYRKRSRYPKDSSNPSRQPPFYSTARQAARQKLSDADNLSRSEAAPEISRRTTNKSHFKDYDVGSLYKRTVPMNSYSPVEVVGTIGPNGRSMDLSTSQTQSRSSSVLSPSKSTTQTRPSLLQSTRRSGASPSPETPQRSSPGVDSLLGQFTHPSPYFSPPAKSQGTQRLPLLASPTLRKRIRPCSIFVAQSDDDDEVEVRASPTTLSSANRSVNSKGHLSASKSTGGSYGGGSCGTSQLISNKAKPYRVPDSDEEVTPYTPTQAGMTRSTTTSQSPITSVDLASPPPPPNKSSSQKTPLQRRRFHDLDDQETLSPSPKDNPAHHRIMGLKKREDCLVKPSPLSPKDSSLATNSGYVSGPDSSSQSNTFATTTMENQSGKLSLRLDDVCIGNFTTGPAVVSSSSKPAWELQLVAEKKPPPLWPGHRSQPQWSLVKLVSHIPKVPSVAIPLSHLHLVEYYLETEPYMITIQTTSPLAVSFYRQYYVPHSLQMTKGLISCMLSQTPCHTIEAWLKQLHDHRSNSMAYRVVSMSEGRWSSVRELLRCLPASPPLFPSRRSLFDDNVGGQATPPASSSTPVITAKDPSDDDSAEKDSTAALRRSDSVTVTQDLGPGTSLRRSNRLRVDHRPLFVFPFSGVKSVTITTADVPRLDAGEYLNDSIIEFYLKFLQVNLRRDNPELADQIHIFNTFFYPQLTAKSARKLHPTCYDRVKSWTTKINLFNKRFIFIPIHEKAHWYLALICNPGRLTETDDKVEASPITQSTASETDSSSRVPEESTTDVIVSEAVSPMETVPSAIPIPSETDISTTESSSAPPVTDKATNKAPETGSIDAPVTVDISSPSPQTSKGVTLRSGIVVTNKTGWARSRGTNLRSRLRASLDPQTSPFIVLFDSLGLSHPQTFHILNDYLAREAETKNLSVKNKASGIYAKIPCQTNHCDCGIYLLQYVETFLRDPAHYLDVIIKHTTDTNVWFPQSQIAAKRESIKSLISQLTIEYQDYKKPAGETPATT</sequence>
<dbReference type="EMBL" id="JANBPY010001272">
    <property type="protein sequence ID" value="KAJ1960767.1"/>
    <property type="molecule type" value="Genomic_DNA"/>
</dbReference>
<feature type="region of interest" description="Disordered" evidence="6">
    <location>
        <begin position="22"/>
        <end position="125"/>
    </location>
</feature>
<keyword evidence="4" id="KW-0833">Ubl conjugation pathway</keyword>
<evidence type="ECO:0000256" key="6">
    <source>
        <dbReference type="SAM" id="MobiDB-lite"/>
    </source>
</evidence>
<evidence type="ECO:0000256" key="4">
    <source>
        <dbReference type="ARBA" id="ARBA00022786"/>
    </source>
</evidence>
<feature type="compositionally biased region" description="Polar residues" evidence="6">
    <location>
        <begin position="179"/>
        <end position="205"/>
    </location>
</feature>
<proteinExistence type="inferred from homology"/>
<feature type="region of interest" description="Disordered" evidence="6">
    <location>
        <begin position="145"/>
        <end position="237"/>
    </location>
</feature>
<evidence type="ECO:0000313" key="8">
    <source>
        <dbReference type="EMBL" id="KAJ1960767.1"/>
    </source>
</evidence>
<reference evidence="8" key="1">
    <citation type="submission" date="2022-07" db="EMBL/GenBank/DDBJ databases">
        <title>Phylogenomic reconstructions and comparative analyses of Kickxellomycotina fungi.</title>
        <authorList>
            <person name="Reynolds N.K."/>
            <person name="Stajich J.E."/>
            <person name="Barry K."/>
            <person name="Grigoriev I.V."/>
            <person name="Crous P."/>
            <person name="Smith M.E."/>
        </authorList>
    </citation>
    <scope>NUCLEOTIDE SEQUENCE</scope>
    <source>
        <strain evidence="8">RSA 1196</strain>
    </source>
</reference>
<feature type="compositionally biased region" description="Basic and acidic residues" evidence="6">
    <location>
        <begin position="652"/>
        <end position="663"/>
    </location>
</feature>
<feature type="compositionally biased region" description="Polar residues" evidence="6">
    <location>
        <begin position="413"/>
        <end position="431"/>
    </location>
</feature>
<dbReference type="SUPFAM" id="SSF54001">
    <property type="entry name" value="Cysteine proteinases"/>
    <property type="match status" value="1"/>
</dbReference>
<dbReference type="PANTHER" id="PTHR46896">
    <property type="entry name" value="SENTRIN-SPECIFIC PROTEASE"/>
    <property type="match status" value="1"/>
</dbReference>
<keyword evidence="5" id="KW-0378">Hydrolase</keyword>
<evidence type="ECO:0000256" key="3">
    <source>
        <dbReference type="ARBA" id="ARBA00022670"/>
    </source>
</evidence>
<dbReference type="Gene3D" id="1.10.418.20">
    <property type="match status" value="1"/>
</dbReference>
<dbReference type="Gene3D" id="3.40.395.10">
    <property type="entry name" value="Adenoviral Proteinase, Chain A"/>
    <property type="match status" value="1"/>
</dbReference>
<feature type="region of interest" description="Disordered" evidence="6">
    <location>
        <begin position="815"/>
        <end position="908"/>
    </location>
</feature>
<dbReference type="GO" id="GO:0005634">
    <property type="term" value="C:nucleus"/>
    <property type="evidence" value="ECO:0007669"/>
    <property type="project" value="TreeGrafter"/>
</dbReference>
<dbReference type="Proteomes" id="UP001150925">
    <property type="component" value="Unassembled WGS sequence"/>
</dbReference>
<dbReference type="InterPro" id="IPR003653">
    <property type="entry name" value="Peptidase_C48_C"/>
</dbReference>
<evidence type="ECO:0000259" key="7">
    <source>
        <dbReference type="PROSITE" id="PS50600"/>
    </source>
</evidence>
<feature type="compositionally biased region" description="Polar residues" evidence="6">
    <location>
        <begin position="897"/>
        <end position="908"/>
    </location>
</feature>
<dbReference type="GO" id="GO:0016926">
    <property type="term" value="P:protein desumoylation"/>
    <property type="evidence" value="ECO:0007669"/>
    <property type="project" value="TreeGrafter"/>
</dbReference>
<dbReference type="InterPro" id="IPR038765">
    <property type="entry name" value="Papain-like_cys_pep_sf"/>
</dbReference>
<feature type="compositionally biased region" description="Polar residues" evidence="6">
    <location>
        <begin position="818"/>
        <end position="832"/>
    </location>
</feature>
<evidence type="ECO:0000256" key="5">
    <source>
        <dbReference type="ARBA" id="ARBA00022801"/>
    </source>
</evidence>
<dbReference type="AlphaFoldDB" id="A0A9W8AT22"/>
<comment type="similarity">
    <text evidence="1">Belongs to the peptidase C48 family.</text>
</comment>
<feature type="region of interest" description="Disordered" evidence="6">
    <location>
        <begin position="256"/>
        <end position="364"/>
    </location>
</feature>
<dbReference type="PROSITE" id="PS50600">
    <property type="entry name" value="ULP_PROTEASE"/>
    <property type="match status" value="1"/>
</dbReference>
<dbReference type="InterPro" id="IPR051947">
    <property type="entry name" value="Sentrin-specific_protease"/>
</dbReference>
<feature type="region of interest" description="Disordered" evidence="6">
    <location>
        <begin position="620"/>
        <end position="677"/>
    </location>
</feature>
<feature type="compositionally biased region" description="Low complexity" evidence="6">
    <location>
        <begin position="401"/>
        <end position="412"/>
    </location>
</feature>
<dbReference type="GO" id="GO:0006508">
    <property type="term" value="P:proteolysis"/>
    <property type="evidence" value="ECO:0007669"/>
    <property type="project" value="UniProtKB-KW"/>
</dbReference>
<dbReference type="PANTHER" id="PTHR46896:SF3">
    <property type="entry name" value="FI06413P-RELATED"/>
    <property type="match status" value="1"/>
</dbReference>
<protein>
    <recommendedName>
        <fullName evidence="7">Ubiquitin-like protease family profile domain-containing protein</fullName>
    </recommendedName>
</protein>
<keyword evidence="2" id="KW-0597">Phosphoprotein</keyword>
<accession>A0A9W8AT22</accession>
<feature type="region of interest" description="Disordered" evidence="6">
    <location>
        <begin position="394"/>
        <end position="431"/>
    </location>
</feature>
<dbReference type="Pfam" id="PF02902">
    <property type="entry name" value="Peptidase_C48"/>
    <property type="match status" value="1"/>
</dbReference>
<comment type="caution">
    <text evidence="8">The sequence shown here is derived from an EMBL/GenBank/DDBJ whole genome shotgun (WGS) entry which is preliminary data.</text>
</comment>
<gene>
    <name evidence="8" type="ORF">IWQ62_004103</name>
</gene>
<dbReference type="GO" id="GO:0005737">
    <property type="term" value="C:cytoplasm"/>
    <property type="evidence" value="ECO:0007669"/>
    <property type="project" value="TreeGrafter"/>
</dbReference>
<organism evidence="8 9">
    <name type="scientific">Dispira parvispora</name>
    <dbReference type="NCBI Taxonomy" id="1520584"/>
    <lineage>
        <taxon>Eukaryota</taxon>
        <taxon>Fungi</taxon>
        <taxon>Fungi incertae sedis</taxon>
        <taxon>Zoopagomycota</taxon>
        <taxon>Kickxellomycotina</taxon>
        <taxon>Dimargaritomycetes</taxon>
        <taxon>Dimargaritales</taxon>
        <taxon>Dimargaritaceae</taxon>
        <taxon>Dispira</taxon>
    </lineage>
</organism>
<feature type="domain" description="Ubiquitin-like protease family profile" evidence="7">
    <location>
        <begin position="701"/>
        <end position="1010"/>
    </location>
</feature>
<dbReference type="GO" id="GO:0070139">
    <property type="term" value="F:SUMO-specific endopeptidase activity"/>
    <property type="evidence" value="ECO:0007669"/>
    <property type="project" value="TreeGrafter"/>
</dbReference>
<feature type="compositionally biased region" description="Polar residues" evidence="6">
    <location>
        <begin position="265"/>
        <end position="280"/>
    </location>
</feature>
<feature type="compositionally biased region" description="Low complexity" evidence="6">
    <location>
        <begin position="861"/>
        <end position="872"/>
    </location>
</feature>
<evidence type="ECO:0000256" key="1">
    <source>
        <dbReference type="ARBA" id="ARBA00005234"/>
    </source>
</evidence>
<evidence type="ECO:0000256" key="2">
    <source>
        <dbReference type="ARBA" id="ARBA00022553"/>
    </source>
</evidence>
<evidence type="ECO:0000313" key="9">
    <source>
        <dbReference type="Proteomes" id="UP001150925"/>
    </source>
</evidence>
<dbReference type="OrthoDB" id="442460at2759"/>
<name>A0A9W8AT22_9FUNG</name>
<feature type="compositionally biased region" description="Polar residues" evidence="6">
    <location>
        <begin position="322"/>
        <end position="341"/>
    </location>
</feature>
<feature type="compositionally biased region" description="Low complexity" evidence="6">
    <location>
        <begin position="158"/>
        <end position="178"/>
    </location>
</feature>